<dbReference type="AlphaFoldDB" id="A0A2K3MLN8"/>
<evidence type="ECO:0000313" key="7">
    <source>
        <dbReference type="EMBL" id="PNX91743.1"/>
    </source>
</evidence>
<dbReference type="PANTHER" id="PTHR43326:SF1">
    <property type="entry name" value="METHIONINE--TRNA LIGASE, MITOCHONDRIAL"/>
    <property type="match status" value="1"/>
</dbReference>
<keyword evidence="4" id="KW-0648">Protein biosynthesis</keyword>
<gene>
    <name evidence="7" type="ORF">L195_g047877</name>
</gene>
<dbReference type="InterPro" id="IPR014729">
    <property type="entry name" value="Rossmann-like_a/b/a_fold"/>
</dbReference>
<dbReference type="InterPro" id="IPR023457">
    <property type="entry name" value="Met-tRNA_synth_2"/>
</dbReference>
<organism evidence="7 8">
    <name type="scientific">Trifolium pratense</name>
    <name type="common">Red clover</name>
    <dbReference type="NCBI Taxonomy" id="57577"/>
    <lineage>
        <taxon>Eukaryota</taxon>
        <taxon>Viridiplantae</taxon>
        <taxon>Streptophyta</taxon>
        <taxon>Embryophyta</taxon>
        <taxon>Tracheophyta</taxon>
        <taxon>Spermatophyta</taxon>
        <taxon>Magnoliopsida</taxon>
        <taxon>eudicotyledons</taxon>
        <taxon>Gunneridae</taxon>
        <taxon>Pentapetalae</taxon>
        <taxon>rosids</taxon>
        <taxon>fabids</taxon>
        <taxon>Fabales</taxon>
        <taxon>Fabaceae</taxon>
        <taxon>Papilionoideae</taxon>
        <taxon>50 kb inversion clade</taxon>
        <taxon>NPAAA clade</taxon>
        <taxon>Hologalegina</taxon>
        <taxon>IRL clade</taxon>
        <taxon>Trifolieae</taxon>
        <taxon>Trifolium</taxon>
    </lineage>
</organism>
<dbReference type="Pfam" id="PF09334">
    <property type="entry name" value="tRNA-synt_1g"/>
    <property type="match status" value="1"/>
</dbReference>
<keyword evidence="3" id="KW-0067">ATP-binding</keyword>
<dbReference type="GO" id="GO:0005524">
    <property type="term" value="F:ATP binding"/>
    <property type="evidence" value="ECO:0007669"/>
    <property type="project" value="UniProtKB-KW"/>
</dbReference>
<dbReference type="Gene3D" id="3.40.50.620">
    <property type="entry name" value="HUPs"/>
    <property type="match status" value="1"/>
</dbReference>
<dbReference type="PANTHER" id="PTHR43326">
    <property type="entry name" value="METHIONYL-TRNA SYNTHETASE"/>
    <property type="match status" value="1"/>
</dbReference>
<reference evidence="7 8" key="2">
    <citation type="journal article" date="2017" name="Front. Plant Sci.">
        <title>Gene Classification and Mining of Molecular Markers Useful in Red Clover (Trifolium pratense) Breeding.</title>
        <authorList>
            <person name="Istvanek J."/>
            <person name="Dluhosova J."/>
            <person name="Dluhos P."/>
            <person name="Patkova L."/>
            <person name="Nedelnik J."/>
            <person name="Repkova J."/>
        </authorList>
    </citation>
    <scope>NUCLEOTIDE SEQUENCE [LARGE SCALE GENOMIC DNA]</scope>
    <source>
        <strain evidence="8">cv. Tatra</strain>
        <tissue evidence="7">Young leaves</tissue>
    </source>
</reference>
<proteinExistence type="predicted"/>
<dbReference type="GO" id="GO:0004825">
    <property type="term" value="F:methionine-tRNA ligase activity"/>
    <property type="evidence" value="ECO:0007669"/>
    <property type="project" value="InterPro"/>
</dbReference>
<dbReference type="SUPFAM" id="SSF52374">
    <property type="entry name" value="Nucleotidylyl transferase"/>
    <property type="match status" value="1"/>
</dbReference>
<dbReference type="STRING" id="57577.A0A2K3MLN8"/>
<dbReference type="InterPro" id="IPR033911">
    <property type="entry name" value="MetRS_core"/>
</dbReference>
<keyword evidence="1 7" id="KW-0436">Ligase</keyword>
<sequence length="138" mass="15269">MNCSSLQNKLCFLNPSILSLRSTLSHIKSKPNFHFSPNPSRRAFFCNCATSTPSNDEPFVLTTPLYYVNAPPHMGSAYSTIAADAIARFQRLLEKKVIFITGTDEHGEKIATAAMAQGSTPNDHCNVISQAYKTLWKD</sequence>
<evidence type="ECO:0000313" key="8">
    <source>
        <dbReference type="Proteomes" id="UP000236291"/>
    </source>
</evidence>
<evidence type="ECO:0000256" key="5">
    <source>
        <dbReference type="ARBA" id="ARBA00023146"/>
    </source>
</evidence>
<dbReference type="PRINTS" id="PR01041">
    <property type="entry name" value="TRNASYNTHMET"/>
</dbReference>
<feature type="domain" description="Methionyl/Leucyl tRNA synthetase" evidence="6">
    <location>
        <begin position="60"/>
        <end position="137"/>
    </location>
</feature>
<accession>A0A2K3MLN8</accession>
<dbReference type="ExpressionAtlas" id="A0A2K3MLN8">
    <property type="expression patterns" value="baseline"/>
</dbReference>
<comment type="caution">
    <text evidence="7">The sequence shown here is derived from an EMBL/GenBank/DDBJ whole genome shotgun (WGS) entry which is preliminary data.</text>
</comment>
<reference evidence="7 8" key="1">
    <citation type="journal article" date="2014" name="Am. J. Bot.">
        <title>Genome assembly and annotation for red clover (Trifolium pratense; Fabaceae).</title>
        <authorList>
            <person name="Istvanek J."/>
            <person name="Jaros M."/>
            <person name="Krenek A."/>
            <person name="Repkova J."/>
        </authorList>
    </citation>
    <scope>NUCLEOTIDE SEQUENCE [LARGE SCALE GENOMIC DNA]</scope>
    <source>
        <strain evidence="8">cv. Tatra</strain>
        <tissue evidence="7">Young leaves</tissue>
    </source>
</reference>
<evidence type="ECO:0000256" key="2">
    <source>
        <dbReference type="ARBA" id="ARBA00022741"/>
    </source>
</evidence>
<protein>
    <submittedName>
        <fullName evidence="7">Methionine-tRNA ligase-like protein</fullName>
    </submittedName>
</protein>
<feature type="non-terminal residue" evidence="7">
    <location>
        <position position="138"/>
    </location>
</feature>
<keyword evidence="5" id="KW-0030">Aminoacyl-tRNA synthetase</keyword>
<dbReference type="GO" id="GO:0009570">
    <property type="term" value="C:chloroplast stroma"/>
    <property type="evidence" value="ECO:0007669"/>
    <property type="project" value="TreeGrafter"/>
</dbReference>
<evidence type="ECO:0000256" key="4">
    <source>
        <dbReference type="ARBA" id="ARBA00022917"/>
    </source>
</evidence>
<evidence type="ECO:0000256" key="1">
    <source>
        <dbReference type="ARBA" id="ARBA00022598"/>
    </source>
</evidence>
<evidence type="ECO:0000259" key="6">
    <source>
        <dbReference type="Pfam" id="PF09334"/>
    </source>
</evidence>
<dbReference type="EMBL" id="ASHM01067279">
    <property type="protein sequence ID" value="PNX91743.1"/>
    <property type="molecule type" value="Genomic_DNA"/>
</dbReference>
<keyword evidence="2" id="KW-0547">Nucleotide-binding</keyword>
<dbReference type="InterPro" id="IPR015413">
    <property type="entry name" value="Methionyl/Leucyl_tRNA_Synth"/>
</dbReference>
<evidence type="ECO:0000256" key="3">
    <source>
        <dbReference type="ARBA" id="ARBA00022840"/>
    </source>
</evidence>
<dbReference type="Proteomes" id="UP000236291">
    <property type="component" value="Unassembled WGS sequence"/>
</dbReference>
<name>A0A2K3MLN8_TRIPR</name>
<dbReference type="GO" id="GO:0006431">
    <property type="term" value="P:methionyl-tRNA aminoacylation"/>
    <property type="evidence" value="ECO:0007669"/>
    <property type="project" value="InterPro"/>
</dbReference>
<dbReference type="GO" id="GO:0005739">
    <property type="term" value="C:mitochondrion"/>
    <property type="evidence" value="ECO:0007669"/>
    <property type="project" value="TreeGrafter"/>
</dbReference>